<evidence type="ECO:0000259" key="4">
    <source>
        <dbReference type="PROSITE" id="PS50932"/>
    </source>
</evidence>
<comment type="caution">
    <text evidence="6">The sequence shown here is derived from an EMBL/GenBank/DDBJ whole genome shotgun (WGS) entry which is preliminary data.</text>
</comment>
<reference evidence="6" key="2">
    <citation type="submission" date="2013-11" db="EMBL/GenBank/DDBJ databases">
        <title>Draft genome sequence of Anaerostipes caccae (DSM 14662).</title>
        <authorList>
            <person name="Sudarsanam P."/>
            <person name="Ley R."/>
            <person name="Guruge J."/>
            <person name="Turnbaugh P.J."/>
            <person name="Mahowald M."/>
            <person name="Liep D."/>
            <person name="Gordon J."/>
        </authorList>
    </citation>
    <scope>NUCLEOTIDE SEQUENCE</scope>
    <source>
        <strain evidence="6">DSM 14662</strain>
    </source>
</reference>
<feature type="domain" description="HTH cro/C1-type" evidence="5">
    <location>
        <begin position="35"/>
        <end position="84"/>
    </location>
</feature>
<dbReference type="SMART" id="SM00530">
    <property type="entry name" value="HTH_XRE"/>
    <property type="match status" value="1"/>
</dbReference>
<feature type="domain" description="HTH lacI-type" evidence="4">
    <location>
        <begin position="37"/>
        <end position="90"/>
    </location>
</feature>
<dbReference type="EMBL" id="ABAX03000003">
    <property type="protein sequence ID" value="EDR98965.1"/>
    <property type="molecule type" value="Genomic_DNA"/>
</dbReference>
<reference evidence="6" key="1">
    <citation type="submission" date="2007-11" db="EMBL/GenBank/DDBJ databases">
        <authorList>
            <person name="Fulton L."/>
            <person name="Clifton S."/>
            <person name="Fulton B."/>
            <person name="Xu J."/>
            <person name="Minx P."/>
            <person name="Pepin K.H."/>
            <person name="Johnson M."/>
            <person name="Thiruvilangam P."/>
            <person name="Bhonagiri V."/>
            <person name="Nash W.E."/>
            <person name="Mardis E.R."/>
            <person name="Wilson R.K."/>
        </authorList>
    </citation>
    <scope>NUCLEOTIDE SEQUENCE [LARGE SCALE GENOMIC DNA]</scope>
    <source>
        <strain evidence="6">DSM 14662</strain>
    </source>
</reference>
<evidence type="ECO:0000256" key="3">
    <source>
        <dbReference type="ARBA" id="ARBA00023163"/>
    </source>
</evidence>
<dbReference type="GO" id="GO:0000976">
    <property type="term" value="F:transcription cis-regulatory region binding"/>
    <property type="evidence" value="ECO:0007669"/>
    <property type="project" value="TreeGrafter"/>
</dbReference>
<keyword evidence="3" id="KW-0804">Transcription</keyword>
<dbReference type="AlphaFoldDB" id="B0MAC4"/>
<dbReference type="SUPFAM" id="SSF53822">
    <property type="entry name" value="Periplasmic binding protein-like I"/>
    <property type="match status" value="1"/>
</dbReference>
<keyword evidence="2" id="KW-0238">DNA-binding</keyword>
<accession>B0MAC4</accession>
<name>B0MAC4_ANACD</name>
<dbReference type="Gene3D" id="3.40.50.2300">
    <property type="match status" value="2"/>
</dbReference>
<dbReference type="eggNOG" id="COG1609">
    <property type="taxonomic scope" value="Bacteria"/>
</dbReference>
<evidence type="ECO:0000313" key="6">
    <source>
        <dbReference type="EMBL" id="EDR98965.1"/>
    </source>
</evidence>
<protein>
    <submittedName>
        <fullName evidence="6">Sugar-binding domain protein</fullName>
    </submittedName>
</protein>
<evidence type="ECO:0000256" key="2">
    <source>
        <dbReference type="ARBA" id="ARBA00023125"/>
    </source>
</evidence>
<dbReference type="CDD" id="cd01542">
    <property type="entry name" value="PBP1_TreR-like"/>
    <property type="match status" value="1"/>
</dbReference>
<dbReference type="STRING" id="411490.ANACAC_00499"/>
<dbReference type="SUPFAM" id="SSF47413">
    <property type="entry name" value="lambda repressor-like DNA-binding domains"/>
    <property type="match status" value="1"/>
</dbReference>
<keyword evidence="7" id="KW-1185">Reference proteome</keyword>
<dbReference type="InterPro" id="IPR046335">
    <property type="entry name" value="LacI/GalR-like_sensor"/>
</dbReference>
<dbReference type="PANTHER" id="PTHR30146">
    <property type="entry name" value="LACI-RELATED TRANSCRIPTIONAL REPRESSOR"/>
    <property type="match status" value="1"/>
</dbReference>
<dbReference type="InterPro" id="IPR001387">
    <property type="entry name" value="Cro/C1-type_HTH"/>
</dbReference>
<dbReference type="CDD" id="cd01392">
    <property type="entry name" value="HTH_LacI"/>
    <property type="match status" value="1"/>
</dbReference>
<dbReference type="Pfam" id="PF00356">
    <property type="entry name" value="LacI"/>
    <property type="match status" value="1"/>
</dbReference>
<evidence type="ECO:0000313" key="7">
    <source>
        <dbReference type="Proteomes" id="UP000004935"/>
    </source>
</evidence>
<evidence type="ECO:0000259" key="5">
    <source>
        <dbReference type="PROSITE" id="PS50943"/>
    </source>
</evidence>
<dbReference type="Gene3D" id="1.10.260.40">
    <property type="entry name" value="lambda repressor-like DNA-binding domains"/>
    <property type="match status" value="1"/>
</dbReference>
<dbReference type="PROSITE" id="PS50943">
    <property type="entry name" value="HTH_CROC1"/>
    <property type="match status" value="1"/>
</dbReference>
<dbReference type="GO" id="GO:0003700">
    <property type="term" value="F:DNA-binding transcription factor activity"/>
    <property type="evidence" value="ECO:0007669"/>
    <property type="project" value="TreeGrafter"/>
</dbReference>
<dbReference type="HOGENOM" id="CLU_037628_6_0_9"/>
<dbReference type="InterPro" id="IPR000843">
    <property type="entry name" value="HTH_LacI"/>
</dbReference>
<dbReference type="PROSITE" id="PS50932">
    <property type="entry name" value="HTH_LACI_2"/>
    <property type="match status" value="1"/>
</dbReference>
<keyword evidence="1" id="KW-0805">Transcription regulation</keyword>
<dbReference type="SMART" id="SM00354">
    <property type="entry name" value="HTH_LACI"/>
    <property type="match status" value="1"/>
</dbReference>
<proteinExistence type="predicted"/>
<evidence type="ECO:0000256" key="1">
    <source>
        <dbReference type="ARBA" id="ARBA00023015"/>
    </source>
</evidence>
<dbReference type="PANTHER" id="PTHR30146:SF154">
    <property type="entry name" value="TRANSCRIPTION REGULATOR, MEMBER OF GALR FAMILY"/>
    <property type="match status" value="1"/>
</dbReference>
<dbReference type="InterPro" id="IPR028082">
    <property type="entry name" value="Peripla_BP_I"/>
</dbReference>
<sequence length="361" mass="40481">MSKKMERNRIPVAQSGKSSYNKIKYERKAGYTMPKKITMADVAEMAGVTKSTVSRYFNGGYVKKATREKIQKVIEEYNYAPNTFARLKAKESNVIGVVVPTLNSKVTSRVITSIDRYLRDRNYTTLIKNSDHDIDLELLNIQKLIHLNVDGILISSIAVTEDHRDIFEQTQIPIVVLAQDYEDGISIIDDDYNAGKCVGEYIGKTGHKNVGYIGVYETDEAVGIRRRQGVLDGLAAFGIHDPLIKKSDYSFLGGQKNTREILEEMKPDAIVCATDRLAFGAYKVLQEKGLRIPEDISVVGFGGYDESSLLTPELTTLKFDSYGMGYLGAETILKMIKEEPVSKKQIVEYKFIEGKSVKNRT</sequence>
<dbReference type="Pfam" id="PF13377">
    <property type="entry name" value="Peripla_BP_3"/>
    <property type="match status" value="1"/>
</dbReference>
<organism evidence="6 7">
    <name type="scientific">Anaerostipes caccae (strain DSM 14662 / CCUG 47493 / JCM 13470 / NCIMB 13811 / L1-92)</name>
    <dbReference type="NCBI Taxonomy" id="411490"/>
    <lineage>
        <taxon>Bacteria</taxon>
        <taxon>Bacillati</taxon>
        <taxon>Bacillota</taxon>
        <taxon>Clostridia</taxon>
        <taxon>Lachnospirales</taxon>
        <taxon>Lachnospiraceae</taxon>
        <taxon>Anaerostipes</taxon>
    </lineage>
</organism>
<gene>
    <name evidence="6" type="ORF">ANACAC_00499</name>
</gene>
<dbReference type="InterPro" id="IPR010982">
    <property type="entry name" value="Lambda_DNA-bd_dom_sf"/>
</dbReference>
<dbReference type="Proteomes" id="UP000004935">
    <property type="component" value="Unassembled WGS sequence"/>
</dbReference>